<evidence type="ECO:0000256" key="10">
    <source>
        <dbReference type="ARBA" id="ARBA00023180"/>
    </source>
</evidence>
<dbReference type="STRING" id="697282.Mettu_3106"/>
<evidence type="ECO:0000256" key="15">
    <source>
        <dbReference type="SAM" id="MobiDB-lite"/>
    </source>
</evidence>
<keyword evidence="7 13" id="KW-0862">Zinc</keyword>
<evidence type="ECO:0000313" key="18">
    <source>
        <dbReference type="Proteomes" id="UP000004664"/>
    </source>
</evidence>
<keyword evidence="16" id="KW-0732">Signal</keyword>
<feature type="region of interest" description="Disordered" evidence="15">
    <location>
        <begin position="442"/>
        <end position="466"/>
    </location>
</feature>
<dbReference type="FunFam" id="3.40.720.10:FF:000008">
    <property type="entry name" value="Alkaline phosphatase"/>
    <property type="match status" value="1"/>
</dbReference>
<feature type="binding site" evidence="13">
    <location>
        <position position="490"/>
    </location>
    <ligand>
        <name>Zn(2+)</name>
        <dbReference type="ChEBI" id="CHEBI:29105"/>
        <label>2</label>
    </ligand>
</feature>
<evidence type="ECO:0000256" key="5">
    <source>
        <dbReference type="ARBA" id="ARBA00022723"/>
    </source>
</evidence>
<dbReference type="GO" id="GO:0046872">
    <property type="term" value="F:metal ion binding"/>
    <property type="evidence" value="ECO:0007669"/>
    <property type="project" value="UniProtKB-KW"/>
</dbReference>
<proteinExistence type="inferred from homology"/>
<dbReference type="GO" id="GO:0005886">
    <property type="term" value="C:plasma membrane"/>
    <property type="evidence" value="ECO:0007669"/>
    <property type="project" value="UniProtKB-SubCell"/>
</dbReference>
<evidence type="ECO:0000256" key="12">
    <source>
        <dbReference type="PIRSR" id="PIRSR601952-1"/>
    </source>
</evidence>
<evidence type="ECO:0000256" key="4">
    <source>
        <dbReference type="ARBA" id="ARBA00022622"/>
    </source>
</evidence>
<evidence type="ECO:0000256" key="3">
    <source>
        <dbReference type="ARBA" id="ARBA00022553"/>
    </source>
</evidence>
<feature type="binding site" evidence="13">
    <location>
        <position position="174"/>
    </location>
    <ligand>
        <name>Mg(2+)</name>
        <dbReference type="ChEBI" id="CHEBI:18420"/>
    </ligand>
</feature>
<evidence type="ECO:0000256" key="11">
    <source>
        <dbReference type="ARBA" id="ARBA00023288"/>
    </source>
</evidence>
<dbReference type="CDD" id="cd16012">
    <property type="entry name" value="ALP"/>
    <property type="match status" value="1"/>
</dbReference>
<dbReference type="Gene3D" id="3.40.720.10">
    <property type="entry name" value="Alkaline Phosphatase, subunit A"/>
    <property type="match status" value="1"/>
</dbReference>
<feature type="compositionally biased region" description="Polar residues" evidence="15">
    <location>
        <begin position="445"/>
        <end position="466"/>
    </location>
</feature>
<feature type="binding site" evidence="13">
    <location>
        <position position="61"/>
    </location>
    <ligand>
        <name>Mg(2+)</name>
        <dbReference type="ChEBI" id="CHEBI:18420"/>
    </ligand>
</feature>
<evidence type="ECO:0000256" key="7">
    <source>
        <dbReference type="ARBA" id="ARBA00022833"/>
    </source>
</evidence>
<reference evidence="17 18" key="1">
    <citation type="submission" date="2011-06" db="EMBL/GenBank/DDBJ databases">
        <title>Genomic sequence of Methylobacter tundripaludum SV96.</title>
        <authorList>
            <consortium name="US DOE Joint Genome Institute"/>
            <person name="Lucas S."/>
            <person name="Han J."/>
            <person name="Lapidus A."/>
            <person name="Cheng J.-F."/>
            <person name="Goodwin L."/>
            <person name="Pitluck S."/>
            <person name="Held B."/>
            <person name="Detter J.C."/>
            <person name="Han C."/>
            <person name="Tapia R."/>
            <person name="Land M."/>
            <person name="Hauser L."/>
            <person name="Kyrpides N."/>
            <person name="Ivanova N."/>
            <person name="Ovchinnikova G."/>
            <person name="Pagani I."/>
            <person name="Klotz M.G."/>
            <person name="Dispirito A.A."/>
            <person name="Murrell J.C."/>
            <person name="Dunfield P."/>
            <person name="Kalyuzhnaya M.G."/>
            <person name="Svenning M."/>
            <person name="Trotsenko Y.A."/>
            <person name="Stein L.Y."/>
            <person name="Woyke T."/>
        </authorList>
    </citation>
    <scope>NUCLEOTIDE SEQUENCE [LARGE SCALE GENOMIC DNA]</scope>
    <source>
        <strain evidence="18">ATCC BAA-1195 / DSM 17260 / SV96</strain>
    </source>
</reference>
<evidence type="ECO:0000256" key="13">
    <source>
        <dbReference type="PIRSR" id="PIRSR601952-2"/>
    </source>
</evidence>
<organism evidence="17 18">
    <name type="scientific">Methylobacter tundripaludum (strain ATCC BAA-1195 / DSM 17260 / SV96)</name>
    <dbReference type="NCBI Taxonomy" id="697282"/>
    <lineage>
        <taxon>Bacteria</taxon>
        <taxon>Pseudomonadati</taxon>
        <taxon>Pseudomonadota</taxon>
        <taxon>Gammaproteobacteria</taxon>
        <taxon>Methylococcales</taxon>
        <taxon>Methylococcaceae</taxon>
        <taxon>Methylobacter</taxon>
    </lineage>
</organism>
<keyword evidence="18" id="KW-1185">Reference proteome</keyword>
<dbReference type="SUPFAM" id="SSF53649">
    <property type="entry name" value="Alkaline phosphatase-like"/>
    <property type="match status" value="1"/>
</dbReference>
<keyword evidence="10" id="KW-0325">Glycoprotein</keyword>
<evidence type="ECO:0000256" key="8">
    <source>
        <dbReference type="ARBA" id="ARBA00022842"/>
    </source>
</evidence>
<evidence type="ECO:0000256" key="14">
    <source>
        <dbReference type="RuleBase" id="RU003946"/>
    </source>
</evidence>
<dbReference type="GO" id="GO:0098552">
    <property type="term" value="C:side of membrane"/>
    <property type="evidence" value="ECO:0007669"/>
    <property type="project" value="UniProtKB-KW"/>
</dbReference>
<keyword evidence="6" id="KW-0378">Hydrolase</keyword>
<comment type="similarity">
    <text evidence="14">Belongs to the alkaline phosphatase family.</text>
</comment>
<evidence type="ECO:0000256" key="1">
    <source>
        <dbReference type="ARBA" id="ARBA00004609"/>
    </source>
</evidence>
<feature type="binding site" evidence="13">
    <location>
        <position position="330"/>
    </location>
    <ligand>
        <name>Mg(2+)</name>
        <dbReference type="ChEBI" id="CHEBI:18420"/>
    </ligand>
</feature>
<dbReference type="OrthoDB" id="9794455at2"/>
<evidence type="ECO:0000313" key="17">
    <source>
        <dbReference type="EMBL" id="EGW19983.1"/>
    </source>
</evidence>
<dbReference type="PRINTS" id="PR00113">
    <property type="entry name" value="ALKPHPHTASE"/>
</dbReference>
<comment type="subcellular location">
    <subcellularLocation>
        <location evidence="1">Cell membrane</location>
        <topology evidence="1">Lipid-anchor</topology>
        <topology evidence="1">GPI-anchor</topology>
    </subcellularLocation>
</comment>
<protein>
    <submittedName>
        <fullName evidence="17">Alkaline phosphatase</fullName>
    </submittedName>
</protein>
<keyword evidence="9" id="KW-0472">Membrane</keyword>
<keyword evidence="3" id="KW-0597">Phosphoprotein</keyword>
<feature type="chain" id="PRO_5003445654" evidence="16">
    <location>
        <begin position="24"/>
        <end position="546"/>
    </location>
</feature>
<dbReference type="AlphaFoldDB" id="G3IY61"/>
<dbReference type="InterPro" id="IPR017850">
    <property type="entry name" value="Alkaline_phosphatase_core_sf"/>
</dbReference>
<feature type="active site" description="Phosphoserine intermediate" evidence="12">
    <location>
        <position position="111"/>
    </location>
</feature>
<feature type="signal peptide" evidence="16">
    <location>
        <begin position="1"/>
        <end position="23"/>
    </location>
</feature>
<evidence type="ECO:0000256" key="6">
    <source>
        <dbReference type="ARBA" id="ARBA00022801"/>
    </source>
</evidence>
<comment type="cofactor">
    <cofactor evidence="13">
        <name>Zn(2+)</name>
        <dbReference type="ChEBI" id="CHEBI:29105"/>
    </cofactor>
    <text evidence="13">Binds 2 Zn(2+) ions.</text>
</comment>
<dbReference type="InterPro" id="IPR001952">
    <property type="entry name" value="Alkaline_phosphatase"/>
</dbReference>
<evidence type="ECO:0000256" key="2">
    <source>
        <dbReference type="ARBA" id="ARBA00022475"/>
    </source>
</evidence>
<evidence type="ECO:0000256" key="16">
    <source>
        <dbReference type="SAM" id="SignalP"/>
    </source>
</evidence>
<keyword evidence="4" id="KW-0336">GPI-anchor</keyword>
<keyword evidence="2" id="KW-1003">Cell membrane</keyword>
<gene>
    <name evidence="17" type="ORF">Mettu_3106</name>
</gene>
<name>G3IY61_METTV</name>
<feature type="binding site" evidence="13">
    <location>
        <position position="176"/>
    </location>
    <ligand>
        <name>Mg(2+)</name>
        <dbReference type="ChEBI" id="CHEBI:18420"/>
    </ligand>
</feature>
<feature type="binding site" evidence="13">
    <location>
        <position position="335"/>
    </location>
    <ligand>
        <name>Zn(2+)</name>
        <dbReference type="ChEBI" id="CHEBI:29105"/>
        <label>2</label>
    </ligand>
</feature>
<dbReference type="PANTHER" id="PTHR11596">
    <property type="entry name" value="ALKALINE PHOSPHATASE"/>
    <property type="match status" value="1"/>
</dbReference>
<feature type="binding site" evidence="13">
    <location>
        <position position="376"/>
    </location>
    <ligand>
        <name>Zn(2+)</name>
        <dbReference type="ChEBI" id="CHEBI:29105"/>
        <label>2</label>
    </ligand>
</feature>
<dbReference type="eggNOG" id="COG1785">
    <property type="taxonomic scope" value="Bacteria"/>
</dbReference>
<comment type="cofactor">
    <cofactor evidence="13">
        <name>Mg(2+)</name>
        <dbReference type="ChEBI" id="CHEBI:18420"/>
    </cofactor>
    <text evidence="13">Binds 1 Mg(2+) ion.</text>
</comment>
<keyword evidence="8 13" id="KW-0460">Magnesium</keyword>
<accession>G3IY61</accession>
<feature type="binding site" evidence="13">
    <location>
        <position position="61"/>
    </location>
    <ligand>
        <name>Zn(2+)</name>
        <dbReference type="ChEBI" id="CHEBI:29105"/>
        <label>2</label>
    </ligand>
</feature>
<dbReference type="GO" id="GO:0004035">
    <property type="term" value="F:alkaline phosphatase activity"/>
    <property type="evidence" value="ECO:0007669"/>
    <property type="project" value="TreeGrafter"/>
</dbReference>
<dbReference type="Pfam" id="PF00245">
    <property type="entry name" value="Alk_phosphatase"/>
    <property type="match status" value="1"/>
</dbReference>
<dbReference type="EMBL" id="JH109153">
    <property type="protein sequence ID" value="EGW19983.1"/>
    <property type="molecule type" value="Genomic_DNA"/>
</dbReference>
<keyword evidence="11" id="KW-0449">Lipoprotein</keyword>
<feature type="binding site" evidence="13">
    <location>
        <position position="377"/>
    </location>
    <ligand>
        <name>Zn(2+)</name>
        <dbReference type="ChEBI" id="CHEBI:29105"/>
        <label>2</label>
    </ligand>
</feature>
<dbReference type="Proteomes" id="UP000004664">
    <property type="component" value="Unassembled WGS sequence"/>
</dbReference>
<dbReference type="HOGENOM" id="CLU_008539_4_1_6"/>
<dbReference type="SMART" id="SM00098">
    <property type="entry name" value="alkPPc"/>
    <property type="match status" value="1"/>
</dbReference>
<evidence type="ECO:0000256" key="9">
    <source>
        <dbReference type="ARBA" id="ARBA00023136"/>
    </source>
</evidence>
<sequence length="546" mass="58650">MPFLKKISVVAVSSILTAGVVHAVEPTPEDWFDAGRQTVIDAKHLTQNERHAKNVILFVGDGMGVSTITASRIFDGQQKGGHGEENSLSFEKLPYLALSKTYSVDQQTPDSAPTMTAMVTGVKTIGDSISVNQFVAHSEPDANVVDTNKLTTILEQSKQQGLSVGVVSTARITHATPAATYAHTANRDWESDSDKPAGATVPDIAAQLVDFNINGGIDVALGGGRTRFIPKNLTDPEYGVAGKRKDGRDLTTEWVSNHANAQYVWNKAQFDAIDPNTTDHLLGLFEPSHVHYEADRVAHDKAGEPSLTEMTTKAIDILKKNHNGYFLMVEGGRIDHAHHSGNAYRALSDTQQLAAAVKAAMNKTNPEDTLIIVTADHSHVFTIGGYPQRGNPILGLTQGVGATTPDLDMLGLPYTTLNYANGTGYTGKSNFQAEGPKSFNAATGAWSSGSEGHNPSSFLPANGRPTLNDSLVQDPNYLQEAIIPLSAETHAAEDVAIFAGGPKAHLFHGVVEQNVIYHVMAEALGLAEHQEDKHEKHEDKPEKHGK</sequence>
<dbReference type="PANTHER" id="PTHR11596:SF5">
    <property type="entry name" value="ALKALINE PHOSPHATASE"/>
    <property type="match status" value="1"/>
</dbReference>
<dbReference type="RefSeq" id="WP_006892221.1">
    <property type="nucleotide sequence ID" value="NZ_JH109153.1"/>
</dbReference>
<feature type="binding site" evidence="13">
    <location>
        <position position="339"/>
    </location>
    <ligand>
        <name>Zn(2+)</name>
        <dbReference type="ChEBI" id="CHEBI:29105"/>
        <label>2</label>
    </ligand>
</feature>
<keyword evidence="5 13" id="KW-0479">Metal-binding</keyword>